<protein>
    <submittedName>
        <fullName evidence="1">19312_t:CDS:1</fullName>
    </submittedName>
</protein>
<organism evidence="1 2">
    <name type="scientific">Funneliformis geosporum</name>
    <dbReference type="NCBI Taxonomy" id="1117311"/>
    <lineage>
        <taxon>Eukaryota</taxon>
        <taxon>Fungi</taxon>
        <taxon>Fungi incertae sedis</taxon>
        <taxon>Mucoromycota</taxon>
        <taxon>Glomeromycotina</taxon>
        <taxon>Glomeromycetes</taxon>
        <taxon>Glomerales</taxon>
        <taxon>Glomeraceae</taxon>
        <taxon>Funneliformis</taxon>
    </lineage>
</organism>
<dbReference type="AlphaFoldDB" id="A0A9W4WJE1"/>
<dbReference type="EMBL" id="CAMKVN010000288">
    <property type="protein sequence ID" value="CAI2166246.1"/>
    <property type="molecule type" value="Genomic_DNA"/>
</dbReference>
<evidence type="ECO:0000313" key="1">
    <source>
        <dbReference type="EMBL" id="CAI2166246.1"/>
    </source>
</evidence>
<accession>A0A9W4WJE1</accession>
<dbReference type="OrthoDB" id="2355810at2759"/>
<keyword evidence="2" id="KW-1185">Reference proteome</keyword>
<comment type="caution">
    <text evidence="1">The sequence shown here is derived from an EMBL/GenBank/DDBJ whole genome shotgun (WGS) entry which is preliminary data.</text>
</comment>
<dbReference type="Proteomes" id="UP001153678">
    <property type="component" value="Unassembled WGS sequence"/>
</dbReference>
<name>A0A9W4WJE1_9GLOM</name>
<gene>
    <name evidence="1" type="ORF">FWILDA_LOCUS2478</name>
</gene>
<proteinExistence type="predicted"/>
<evidence type="ECO:0000313" key="2">
    <source>
        <dbReference type="Proteomes" id="UP001153678"/>
    </source>
</evidence>
<reference evidence="1" key="1">
    <citation type="submission" date="2022-08" db="EMBL/GenBank/DDBJ databases">
        <authorList>
            <person name="Kallberg Y."/>
            <person name="Tangrot J."/>
            <person name="Rosling A."/>
        </authorList>
    </citation>
    <scope>NUCLEOTIDE SEQUENCE</scope>
    <source>
        <strain evidence="1">Wild A</strain>
    </source>
</reference>
<sequence>MVNQLYDIDNFLFRNIFAGSDKFLPPKLQNNSVSLEALARIGLKSQINGDTFIECAQEVESQIIQNRFSASLIKIRAKELVLYMYEHIETLDFDEEQWEQIIEIKFIQKMQSIQENSNEQTNFLKKKLMEVRHAQELQSKDRRIKAVTQRQLGARGDLQLLNKVIGREQQHNFQIENLCRWVRYKIKLVNPRNYGGKTAAIPIDIATAQKEDKEVTNIKEETNLEIELILEERRANLHEIAAKESNEGLPENQADITTLMVPSILVTLSSCKYSLLV</sequence>